<dbReference type="PIRSF" id="PIRSF000144">
    <property type="entry name" value="CbbBc"/>
    <property type="match status" value="1"/>
</dbReference>
<name>A0A2D0MX12_FLAN2</name>
<keyword evidence="6" id="KW-0479">Metal-binding</keyword>
<evidence type="ECO:0000313" key="13">
    <source>
        <dbReference type="Proteomes" id="UP000223913"/>
    </source>
</evidence>
<dbReference type="InterPro" id="IPR010046">
    <property type="entry name" value="Mopterin_OxRdtse_a_bac"/>
</dbReference>
<evidence type="ECO:0000256" key="7">
    <source>
        <dbReference type="ARBA" id="ARBA00023002"/>
    </source>
</evidence>
<dbReference type="InterPro" id="IPR041953">
    <property type="entry name" value="YdeP_MopB"/>
</dbReference>
<dbReference type="Pfam" id="PF01568">
    <property type="entry name" value="Molydop_binding"/>
    <property type="match status" value="1"/>
</dbReference>
<evidence type="ECO:0000256" key="6">
    <source>
        <dbReference type="ARBA" id="ARBA00022723"/>
    </source>
</evidence>
<dbReference type="GO" id="GO:0051539">
    <property type="term" value="F:4 iron, 4 sulfur cluster binding"/>
    <property type="evidence" value="ECO:0007669"/>
    <property type="project" value="UniProtKB-KW"/>
</dbReference>
<comment type="cofactor">
    <cofactor evidence="2">
        <name>[4Fe-4S] cluster</name>
        <dbReference type="ChEBI" id="CHEBI:49883"/>
    </cofactor>
</comment>
<dbReference type="InterPro" id="IPR037951">
    <property type="entry name" value="MopB_CT_YdeP"/>
</dbReference>
<comment type="cofactor">
    <cofactor evidence="1">
        <name>Mo-bis(molybdopterin guanine dinucleotide)</name>
        <dbReference type="ChEBI" id="CHEBI:60539"/>
    </cofactor>
</comment>
<dbReference type="PANTHER" id="PTHR43105">
    <property type="entry name" value="RESPIRATORY NITRATE REDUCTASE"/>
    <property type="match status" value="1"/>
</dbReference>
<proteinExistence type="inferred from homology"/>
<dbReference type="EMBL" id="PDUD01000081">
    <property type="protein sequence ID" value="PHN00688.1"/>
    <property type="molecule type" value="Genomic_DNA"/>
</dbReference>
<dbReference type="SUPFAM" id="SSF50692">
    <property type="entry name" value="ADC-like"/>
    <property type="match status" value="1"/>
</dbReference>
<dbReference type="InterPro" id="IPR006656">
    <property type="entry name" value="Mopterin_OxRdtase"/>
</dbReference>
<keyword evidence="8" id="KW-0408">Iron</keyword>
<dbReference type="Gene3D" id="3.40.50.740">
    <property type="match status" value="1"/>
</dbReference>
<evidence type="ECO:0000256" key="5">
    <source>
        <dbReference type="ARBA" id="ARBA00022505"/>
    </source>
</evidence>
<dbReference type="InterPro" id="IPR009010">
    <property type="entry name" value="Asp_de-COase-like_dom_sf"/>
</dbReference>
<evidence type="ECO:0000256" key="3">
    <source>
        <dbReference type="ARBA" id="ARBA00010312"/>
    </source>
</evidence>
<evidence type="ECO:0000256" key="9">
    <source>
        <dbReference type="ARBA" id="ARBA00023014"/>
    </source>
</evidence>
<dbReference type="CDD" id="cd02787">
    <property type="entry name" value="MopB_CT_ydeP"/>
    <property type="match status" value="1"/>
</dbReference>
<evidence type="ECO:0000256" key="4">
    <source>
        <dbReference type="ARBA" id="ARBA00022485"/>
    </source>
</evidence>
<dbReference type="Proteomes" id="UP000223913">
    <property type="component" value="Unassembled WGS sequence"/>
</dbReference>
<dbReference type="AlphaFoldDB" id="A0A2D0MX12"/>
<evidence type="ECO:0000259" key="11">
    <source>
        <dbReference type="Pfam" id="PF01568"/>
    </source>
</evidence>
<keyword evidence="9" id="KW-0411">Iron-sulfur</keyword>
<keyword evidence="7" id="KW-0560">Oxidoreductase</keyword>
<dbReference type="CDD" id="cd02767">
    <property type="entry name" value="MopB_ydeP"/>
    <property type="match status" value="1"/>
</dbReference>
<evidence type="ECO:0000259" key="10">
    <source>
        <dbReference type="Pfam" id="PF00384"/>
    </source>
</evidence>
<feature type="domain" description="Molybdopterin oxidoreductase" evidence="10">
    <location>
        <begin position="128"/>
        <end position="503"/>
    </location>
</feature>
<dbReference type="Gene3D" id="2.40.40.20">
    <property type="match status" value="1"/>
</dbReference>
<dbReference type="InterPro" id="IPR050123">
    <property type="entry name" value="Prok_molybdopt-oxidoreductase"/>
</dbReference>
<accession>A0A2D0MX12</accession>
<dbReference type="NCBIfam" id="TIGR01701">
    <property type="entry name" value="Fdhalpha-like"/>
    <property type="match status" value="1"/>
</dbReference>
<dbReference type="GO" id="GO:0030151">
    <property type="term" value="F:molybdenum ion binding"/>
    <property type="evidence" value="ECO:0007669"/>
    <property type="project" value="InterPro"/>
</dbReference>
<reference evidence="12 13" key="1">
    <citation type="submission" date="2017-10" db="EMBL/GenBank/DDBJ databases">
        <title>The draft genome sequence of Lewinella nigricans NBRC 102662.</title>
        <authorList>
            <person name="Wang K."/>
        </authorList>
    </citation>
    <scope>NUCLEOTIDE SEQUENCE [LARGE SCALE GENOMIC DNA]</scope>
    <source>
        <strain evidence="12 13">NBRC 102662</strain>
    </source>
</reference>
<dbReference type="GO" id="GO:0043546">
    <property type="term" value="F:molybdopterin cofactor binding"/>
    <property type="evidence" value="ECO:0007669"/>
    <property type="project" value="InterPro"/>
</dbReference>
<gene>
    <name evidence="12" type="ORF">CRP01_40915</name>
</gene>
<keyword evidence="4" id="KW-0004">4Fe-4S</keyword>
<dbReference type="InterPro" id="IPR006657">
    <property type="entry name" value="MoPterin_dinucl-bd_dom"/>
</dbReference>
<evidence type="ECO:0000256" key="1">
    <source>
        <dbReference type="ARBA" id="ARBA00001942"/>
    </source>
</evidence>
<sequence>MPAPDKNPETSALSPHENENLKITDISQKAAGIPGVVAGLKDVVTYMKPMEGLRTSLKLNQKLGIDCPGCAWPDPDHDRSNYFEYCENGLKAIAEEAQKNTIDSNFFAQHSVEELSTWTDFQLGKAGRIAEPMILREGATHYEPISWDEAFALIGAELRAQNSPDEAVFYTSGRASNEAAYLFQLFAREFGTNNLPDCSNMCHESTGYALSKTLGIGKGSVTLQDLHEAELIMIIGQNPGTNHPRMMSALEKCKENGGKIIAVNPLPEAGLMNFINPQRPGKILSRGTTLSDLYLPVQINGDIALLKALMLQLWHKEKNNPGTVFDWDFIQEYTEGYENFIQSLSKYDFTTLVEACGVARKDILEAADMLLRSEKIVICWAMGITQHENGSENVQEIVNLLLLKGAIGKPGAGTCPVRGHSNVQGDRTVGVWDKVKPELMDKLEAHFGFQPPRENGYASVDAVKAMAEGKVRVFFSLGGNFLKATPDTELCAEGMRQCALTAIISTKLNRNHLVGGKTALILPCLGRTELDNQEEGEQFVSTENSTGVVQMSKGILEPCSNNLLSEPAIISRLAEATLGSSSKVDWAAMRHNYDNIRHAIQQTVSGFDDYNERVREPGGFYLPNGARVREFHTDTGKAKFTVNEVPGRAIPDGYFMLTSLRSHDQFNTTLYGLNDRYRGIKNSRHVVFMNREDMTALGLKESQQITLINDSDGKMRRLEGMSVVPYDIPQGAFAAYFPEMNVLVPIDSHDKYSKTPASKRVLVRVEA</sequence>
<comment type="similarity">
    <text evidence="3">Belongs to the prokaryotic molybdopterin-containing oxidoreductase family.</text>
</comment>
<dbReference type="RefSeq" id="WP_099155899.1">
    <property type="nucleotide sequence ID" value="NZ_PDUD01000081.1"/>
</dbReference>
<evidence type="ECO:0008006" key="14">
    <source>
        <dbReference type="Google" id="ProtNLM"/>
    </source>
</evidence>
<evidence type="ECO:0000256" key="8">
    <source>
        <dbReference type="ARBA" id="ARBA00023004"/>
    </source>
</evidence>
<dbReference type="SUPFAM" id="SSF53706">
    <property type="entry name" value="Formate dehydrogenase/DMSO reductase, domains 1-3"/>
    <property type="match status" value="1"/>
</dbReference>
<comment type="caution">
    <text evidence="12">The sequence shown here is derived from an EMBL/GenBank/DDBJ whole genome shotgun (WGS) entry which is preliminary data.</text>
</comment>
<protein>
    <recommendedName>
        <fullName evidence="14">FdhF/YdeP family oxidoreductase</fullName>
    </recommendedName>
</protein>
<organism evidence="12 13">
    <name type="scientific">Flavilitoribacter nigricans (strain ATCC 23147 / DSM 23189 / NBRC 102662 / NCIMB 1420 / SS-2)</name>
    <name type="common">Lewinella nigricans</name>
    <dbReference type="NCBI Taxonomy" id="1122177"/>
    <lineage>
        <taxon>Bacteria</taxon>
        <taxon>Pseudomonadati</taxon>
        <taxon>Bacteroidota</taxon>
        <taxon>Saprospiria</taxon>
        <taxon>Saprospirales</taxon>
        <taxon>Lewinellaceae</taxon>
        <taxon>Flavilitoribacter</taxon>
    </lineage>
</organism>
<dbReference type="PANTHER" id="PTHR43105:SF4">
    <property type="entry name" value="PROTEIN YDEP"/>
    <property type="match status" value="1"/>
</dbReference>
<keyword evidence="13" id="KW-1185">Reference proteome</keyword>
<keyword evidence="5" id="KW-0500">Molybdenum</keyword>
<dbReference type="OrthoDB" id="9792592at2"/>
<dbReference type="GO" id="GO:0045333">
    <property type="term" value="P:cellular respiration"/>
    <property type="evidence" value="ECO:0007669"/>
    <property type="project" value="UniProtKB-ARBA"/>
</dbReference>
<feature type="domain" description="Molybdopterin dinucleotide-binding" evidence="11">
    <location>
        <begin position="655"/>
        <end position="761"/>
    </location>
</feature>
<evidence type="ECO:0000256" key="2">
    <source>
        <dbReference type="ARBA" id="ARBA00001966"/>
    </source>
</evidence>
<dbReference type="Gene3D" id="3.40.228.10">
    <property type="entry name" value="Dimethylsulfoxide Reductase, domain 2"/>
    <property type="match status" value="1"/>
</dbReference>
<dbReference type="GO" id="GO:0008863">
    <property type="term" value="F:formate dehydrogenase (NAD+) activity"/>
    <property type="evidence" value="ECO:0007669"/>
    <property type="project" value="InterPro"/>
</dbReference>
<evidence type="ECO:0000313" key="12">
    <source>
        <dbReference type="EMBL" id="PHN00688.1"/>
    </source>
</evidence>
<dbReference type="Pfam" id="PF00384">
    <property type="entry name" value="Molybdopterin"/>
    <property type="match status" value="1"/>
</dbReference>
<dbReference type="GO" id="GO:0016020">
    <property type="term" value="C:membrane"/>
    <property type="evidence" value="ECO:0007669"/>
    <property type="project" value="TreeGrafter"/>
</dbReference>